<proteinExistence type="predicted"/>
<dbReference type="Proteomes" id="UP000255295">
    <property type="component" value="Unassembled WGS sequence"/>
</dbReference>
<dbReference type="CDD" id="cd02440">
    <property type="entry name" value="AdoMet_MTases"/>
    <property type="match status" value="1"/>
</dbReference>
<evidence type="ECO:0000313" key="8">
    <source>
        <dbReference type="Proteomes" id="UP000255295"/>
    </source>
</evidence>
<dbReference type="GeneID" id="48278743"/>
<keyword evidence="5" id="KW-0489">Methyltransferase</keyword>
<dbReference type="EMBL" id="CP019980">
    <property type="protein sequence ID" value="AVK98673.1"/>
    <property type="molecule type" value="Genomic_DNA"/>
</dbReference>
<evidence type="ECO:0000313" key="4">
    <source>
        <dbReference type="EMBL" id="POZ58321.1"/>
    </source>
</evidence>
<evidence type="ECO:0000256" key="1">
    <source>
        <dbReference type="ARBA" id="ARBA00022679"/>
    </source>
</evidence>
<name>A0A2S5D5L6_LYSSH</name>
<dbReference type="InterPro" id="IPR041698">
    <property type="entry name" value="Methyltransf_25"/>
</dbReference>
<dbReference type="Gene3D" id="3.40.50.150">
    <property type="entry name" value="Vaccinia Virus protein VP39"/>
    <property type="match status" value="1"/>
</dbReference>
<dbReference type="GO" id="GO:0016126">
    <property type="term" value="P:sterol biosynthetic process"/>
    <property type="evidence" value="ECO:0007669"/>
    <property type="project" value="TreeGrafter"/>
</dbReference>
<dbReference type="Proteomes" id="UP000237319">
    <property type="component" value="Unassembled WGS sequence"/>
</dbReference>
<dbReference type="InterPro" id="IPR029063">
    <property type="entry name" value="SAM-dependent_MTases_sf"/>
</dbReference>
<reference evidence="3 7" key="1">
    <citation type="submission" date="2017-03" db="EMBL/GenBank/DDBJ databases">
        <title>The whole genome sequencing and assembly of Lysinibacillus sphaericus DSM 28T strain.</title>
        <authorList>
            <person name="Lee Y.-J."/>
            <person name="Yi H."/>
            <person name="Bahn Y.-S."/>
            <person name="Kim J.F."/>
            <person name="Lee D.-W."/>
        </authorList>
    </citation>
    <scope>NUCLEOTIDE SEQUENCE [LARGE SCALE GENOMIC DNA]</scope>
    <source>
        <strain evidence="3 7">DSM 28</strain>
    </source>
</reference>
<evidence type="ECO:0000313" key="7">
    <source>
        <dbReference type="Proteomes" id="UP000238825"/>
    </source>
</evidence>
<dbReference type="RefSeq" id="WP_024360910.1">
    <property type="nucleotide sequence ID" value="NZ_BJNS01000069.1"/>
</dbReference>
<dbReference type="PANTHER" id="PTHR44068:SF1">
    <property type="entry name" value="HYPOTHETICAL LOC100005854"/>
    <property type="match status" value="1"/>
</dbReference>
<organism evidence="4 6">
    <name type="scientific">Lysinibacillus sphaericus</name>
    <name type="common">Bacillus sphaericus</name>
    <dbReference type="NCBI Taxonomy" id="1421"/>
    <lineage>
        <taxon>Bacteria</taxon>
        <taxon>Bacillati</taxon>
        <taxon>Bacillota</taxon>
        <taxon>Bacilli</taxon>
        <taxon>Bacillales</taxon>
        <taxon>Bacillaceae</taxon>
        <taxon>Lysinibacillus</taxon>
    </lineage>
</organism>
<dbReference type="EMBL" id="PGLV01000001">
    <property type="protein sequence ID" value="POZ58321.1"/>
    <property type="molecule type" value="Genomic_DNA"/>
</dbReference>
<dbReference type="EMBL" id="UFSZ01000001">
    <property type="protein sequence ID" value="SUV15337.1"/>
    <property type="molecule type" value="Genomic_DNA"/>
</dbReference>
<dbReference type="Proteomes" id="UP000238825">
    <property type="component" value="Chromosome"/>
</dbReference>
<reference evidence="5 8" key="3">
    <citation type="submission" date="2018-06" db="EMBL/GenBank/DDBJ databases">
        <authorList>
            <consortium name="Pathogen Informatics"/>
            <person name="Doyle S."/>
        </authorList>
    </citation>
    <scope>NUCLEOTIDE SEQUENCE [LARGE SCALE GENOMIC DNA]</scope>
    <source>
        <strain evidence="5 8">NCTC10338</strain>
    </source>
</reference>
<sequence length="299" mass="33934">MNKINLLSRIQYLYKHENKNIIQYLKKISNTSSNSIEDILISYDFQAGNYTKSYKENPNAKKHHLKNLIEVLDDLNGCKTILEVGVGEATSLLEIIKSSRVNYDKIFGFDLSWSRIKYAKKLLEEGQLSEVELFTGDLFNMPLANNSIDLVYTVHALEPNGGKELEALKELYRVASKYVVLVEPYYEGANSEAKERMDRLGYIKGLEDKINQLGYKILLNKALNNDMNPLNPANIIVIEKQKDDHKPPAILCCPVTKSPLKFIKGCYYSEESLLAYPLIDGIPCLLSNNAIIATKFLDD</sequence>
<dbReference type="PANTHER" id="PTHR44068">
    <property type="entry name" value="ZGC:194242"/>
    <property type="match status" value="1"/>
</dbReference>
<keyword evidence="6" id="KW-1185">Reference proteome</keyword>
<dbReference type="SUPFAM" id="SSF53335">
    <property type="entry name" value="S-adenosyl-L-methionine-dependent methyltransferases"/>
    <property type="match status" value="1"/>
</dbReference>
<dbReference type="GO" id="GO:0032259">
    <property type="term" value="P:methylation"/>
    <property type="evidence" value="ECO:0007669"/>
    <property type="project" value="UniProtKB-KW"/>
</dbReference>
<dbReference type="Gene3D" id="2.20.25.10">
    <property type="match status" value="1"/>
</dbReference>
<evidence type="ECO:0000313" key="5">
    <source>
        <dbReference type="EMBL" id="SUV15337.1"/>
    </source>
</evidence>
<dbReference type="AlphaFoldDB" id="A0A2S5D5L6"/>
<reference evidence="4 6" key="2">
    <citation type="submission" date="2017-11" db="EMBL/GenBank/DDBJ databases">
        <title>Genome sequence of Lysinibacillus sphaericus, a lignin-degrading bacteria isolated from municipal solid waste soil.</title>
        <authorList>
            <person name="Persinoti G.F."/>
            <person name="Paixao D.A."/>
            <person name="Bugg T.D."/>
            <person name="Squina F.M."/>
        </authorList>
    </citation>
    <scope>NUCLEOTIDE SEQUENCE [LARGE SCALE GENOMIC DNA]</scope>
    <source>
        <strain evidence="4 6">A1</strain>
    </source>
</reference>
<dbReference type="InterPro" id="IPR050447">
    <property type="entry name" value="Erg6_SMT_methyltransf"/>
</dbReference>
<keyword evidence="1" id="KW-0808">Transferase</keyword>
<evidence type="ECO:0000313" key="6">
    <source>
        <dbReference type="Proteomes" id="UP000237319"/>
    </source>
</evidence>
<evidence type="ECO:0000313" key="3">
    <source>
        <dbReference type="EMBL" id="AVK98673.1"/>
    </source>
</evidence>
<dbReference type="SUPFAM" id="SSF158997">
    <property type="entry name" value="Trm112p-like"/>
    <property type="match status" value="1"/>
</dbReference>
<dbReference type="Pfam" id="PF13649">
    <property type="entry name" value="Methyltransf_25"/>
    <property type="match status" value="1"/>
</dbReference>
<evidence type="ECO:0000259" key="2">
    <source>
        <dbReference type="Pfam" id="PF13649"/>
    </source>
</evidence>
<gene>
    <name evidence="3" type="ORF">LS41612_21290</name>
    <name evidence="4" type="ORF">LYSIN_03105</name>
    <name evidence="5" type="ORF">NCTC10338_00401</name>
</gene>
<accession>A0A2S5D5L6</accession>
<feature type="domain" description="Methyltransferase" evidence="2">
    <location>
        <begin position="81"/>
        <end position="175"/>
    </location>
</feature>
<dbReference type="GO" id="GO:0003838">
    <property type="term" value="F:sterol 24-C-methyltransferase activity"/>
    <property type="evidence" value="ECO:0007669"/>
    <property type="project" value="TreeGrafter"/>
</dbReference>
<protein>
    <submittedName>
        <fullName evidence="5">Demethylmenaquinone methyltransferase</fullName>
    </submittedName>
</protein>